<name>A0A811Q263_9POAL</name>
<evidence type="ECO:0000313" key="1">
    <source>
        <dbReference type="EMBL" id="CAD6252234.1"/>
    </source>
</evidence>
<dbReference type="AlphaFoldDB" id="A0A811Q263"/>
<keyword evidence="2" id="KW-1185">Reference proteome</keyword>
<evidence type="ECO:0000313" key="2">
    <source>
        <dbReference type="Proteomes" id="UP000604825"/>
    </source>
</evidence>
<dbReference type="Proteomes" id="UP000604825">
    <property type="component" value="Unassembled WGS sequence"/>
</dbReference>
<dbReference type="InterPro" id="IPR052035">
    <property type="entry name" value="ZnF_BED_domain_contain"/>
</dbReference>
<dbReference type="PANTHER" id="PTHR46481:SF7">
    <property type="entry name" value="ZINC FINGER BED DOMAIN-CONTAINING PROTEIN RICESLEEPER 2-LIKE"/>
    <property type="match status" value="1"/>
</dbReference>
<dbReference type="PANTHER" id="PTHR46481">
    <property type="entry name" value="ZINC FINGER BED DOMAIN-CONTAINING PROTEIN 4"/>
    <property type="match status" value="1"/>
</dbReference>
<sequence length="195" mass="22141">MYVFPNPYGPIPLSFFESVGCGSVSANCNMPEPEDNMDSVGTGTQFDSQQAMVMVPMSVAEQPSLWRPDPKQGTLQACRGEAPTTWRFDQEALREAFAEMRVRAAVRYIKNGTSRLVKFKEIAEEEKVDSKDFLKLDVPTRWNYTYLMLKAAIVYEKVFLKLAEDDTNYVIDLSEARDGFGHPDEDDWDNAKKMA</sequence>
<dbReference type="InterPro" id="IPR012337">
    <property type="entry name" value="RNaseH-like_sf"/>
</dbReference>
<accession>A0A811Q263</accession>
<dbReference type="EMBL" id="CAJGYO010000008">
    <property type="protein sequence ID" value="CAD6252234.1"/>
    <property type="molecule type" value="Genomic_DNA"/>
</dbReference>
<organism evidence="1 2">
    <name type="scientific">Miscanthus lutarioriparius</name>
    <dbReference type="NCBI Taxonomy" id="422564"/>
    <lineage>
        <taxon>Eukaryota</taxon>
        <taxon>Viridiplantae</taxon>
        <taxon>Streptophyta</taxon>
        <taxon>Embryophyta</taxon>
        <taxon>Tracheophyta</taxon>
        <taxon>Spermatophyta</taxon>
        <taxon>Magnoliopsida</taxon>
        <taxon>Liliopsida</taxon>
        <taxon>Poales</taxon>
        <taxon>Poaceae</taxon>
        <taxon>PACMAD clade</taxon>
        <taxon>Panicoideae</taxon>
        <taxon>Andropogonodae</taxon>
        <taxon>Andropogoneae</taxon>
        <taxon>Saccharinae</taxon>
        <taxon>Miscanthus</taxon>
    </lineage>
</organism>
<protein>
    <submittedName>
        <fullName evidence="1">Uncharacterized protein</fullName>
    </submittedName>
</protein>
<reference evidence="1" key="1">
    <citation type="submission" date="2020-10" db="EMBL/GenBank/DDBJ databases">
        <authorList>
            <person name="Han B."/>
            <person name="Lu T."/>
            <person name="Zhao Q."/>
            <person name="Huang X."/>
            <person name="Zhao Y."/>
        </authorList>
    </citation>
    <scope>NUCLEOTIDE SEQUENCE</scope>
</reference>
<proteinExistence type="predicted"/>
<dbReference type="OrthoDB" id="785030at2759"/>
<gene>
    <name evidence="1" type="ORF">NCGR_LOCUS35960</name>
</gene>
<dbReference type="SUPFAM" id="SSF53098">
    <property type="entry name" value="Ribonuclease H-like"/>
    <property type="match status" value="1"/>
</dbReference>
<comment type="caution">
    <text evidence="1">The sequence shown here is derived from an EMBL/GenBank/DDBJ whole genome shotgun (WGS) entry which is preliminary data.</text>
</comment>